<evidence type="ECO:0000313" key="2">
    <source>
        <dbReference type="EMBL" id="EKC75355.1"/>
    </source>
</evidence>
<dbReference type="InterPro" id="IPR046113">
    <property type="entry name" value="DUF6050"/>
</dbReference>
<reference evidence="2" key="1">
    <citation type="journal article" date="2013" name="Environ. Microbiol.">
        <title>Microbiota from the distal guts of lean and obese adolescents exhibit partial functional redundancy besides clear differences in community structure.</title>
        <authorList>
            <person name="Ferrer M."/>
            <person name="Ruiz A."/>
            <person name="Lanza F."/>
            <person name="Haange S.B."/>
            <person name="Oberbach A."/>
            <person name="Till H."/>
            <person name="Bargiela R."/>
            <person name="Campoy C."/>
            <person name="Segura M.T."/>
            <person name="Richter M."/>
            <person name="von Bergen M."/>
            <person name="Seifert J."/>
            <person name="Suarez A."/>
        </authorList>
    </citation>
    <scope>NUCLEOTIDE SEQUENCE</scope>
</reference>
<name>K1UAU3_9ZZZZ</name>
<gene>
    <name evidence="2" type="ORF">OBE_01401</name>
</gene>
<keyword evidence="1" id="KW-0472">Membrane</keyword>
<feature type="transmembrane region" description="Helical" evidence="1">
    <location>
        <begin position="45"/>
        <end position="71"/>
    </location>
</feature>
<dbReference type="AlphaFoldDB" id="K1UAU3"/>
<accession>K1UAU3</accession>
<keyword evidence="1" id="KW-1133">Transmembrane helix</keyword>
<comment type="caution">
    <text evidence="2">The sequence shown here is derived from an EMBL/GenBank/DDBJ whole genome shotgun (WGS) entry which is preliminary data.</text>
</comment>
<keyword evidence="1" id="KW-0812">Transmembrane</keyword>
<organism evidence="2">
    <name type="scientific">human gut metagenome</name>
    <dbReference type="NCBI Taxonomy" id="408170"/>
    <lineage>
        <taxon>unclassified sequences</taxon>
        <taxon>metagenomes</taxon>
        <taxon>organismal metagenomes</taxon>
    </lineage>
</organism>
<protein>
    <submittedName>
        <fullName evidence="2">Uncharacterized protein</fullName>
    </submittedName>
</protein>
<evidence type="ECO:0000256" key="1">
    <source>
        <dbReference type="SAM" id="Phobius"/>
    </source>
</evidence>
<feature type="transmembrane region" description="Helical" evidence="1">
    <location>
        <begin position="77"/>
        <end position="104"/>
    </location>
</feature>
<sequence length="113" mass="12386">MKEVSMTKSDVMKEFLKKTVIPVVVALFLFSMFSRIFVENGAPDYFLIWLACGVPFGIGKMFTLIPIGFGISGTVGVVALNLVLGGLIGGVILIWKLAVALWYLPLTIYRLVT</sequence>
<dbReference type="Pfam" id="PF19517">
    <property type="entry name" value="DUF6050"/>
    <property type="match status" value="1"/>
</dbReference>
<feature type="transmembrane region" description="Helical" evidence="1">
    <location>
        <begin position="20"/>
        <end position="38"/>
    </location>
</feature>
<proteinExistence type="predicted"/>
<dbReference type="EMBL" id="AJWZ01000925">
    <property type="protein sequence ID" value="EKC75355.1"/>
    <property type="molecule type" value="Genomic_DNA"/>
</dbReference>